<organism evidence="1 2">
    <name type="scientific">Halanaerobium praevalens (strain ATCC 33744 / DSM 2228 / GSL)</name>
    <dbReference type="NCBI Taxonomy" id="572479"/>
    <lineage>
        <taxon>Bacteria</taxon>
        <taxon>Bacillati</taxon>
        <taxon>Bacillota</taxon>
        <taxon>Clostridia</taxon>
        <taxon>Halanaerobiales</taxon>
        <taxon>Halanaerobiaceae</taxon>
        <taxon>Halanaerobium</taxon>
    </lineage>
</organism>
<dbReference type="PANTHER" id="PTHR34387:SF2">
    <property type="entry name" value="SLR1258 PROTEIN"/>
    <property type="match status" value="1"/>
</dbReference>
<dbReference type="AlphaFoldDB" id="E3DRW3"/>
<dbReference type="RefSeq" id="WP_014553120.1">
    <property type="nucleotide sequence ID" value="NC_017455.1"/>
</dbReference>
<dbReference type="InterPro" id="IPR007497">
    <property type="entry name" value="SIMPL/DUF541"/>
</dbReference>
<protein>
    <recommendedName>
        <fullName evidence="3">Periplasmic immunogenic protein</fullName>
    </recommendedName>
</protein>
<reference evidence="2" key="1">
    <citation type="submission" date="2010-10" db="EMBL/GenBank/DDBJ databases">
        <title>The complete genome of Halanaerobium praevalens DSM 2228.</title>
        <authorList>
            <consortium name="US DOE Joint Genome Institute (JGI-PGF)"/>
            <person name="Lucas S."/>
            <person name="Copeland A."/>
            <person name="Lapidus A."/>
            <person name="Glavina del Rio T."/>
            <person name="Dalin E."/>
            <person name="Tice H."/>
            <person name="Bruce D."/>
            <person name="Goodwin L."/>
            <person name="Pitluck S."/>
            <person name="Kyrpides N."/>
            <person name="Mavromatis K."/>
            <person name="Ivanova N."/>
            <person name="Ovchinnikova G."/>
            <person name="Chertkov O."/>
            <person name="Detter J.C."/>
            <person name="Han C."/>
            <person name="Larimer F."/>
            <person name="Land M."/>
            <person name="Hauser L."/>
            <person name="Markowitz V."/>
            <person name="Cheng J.-F."/>
            <person name="Hugenholtz P."/>
            <person name="Woyke T."/>
            <person name="Wu D."/>
            <person name="Tindall B."/>
            <person name="Pomrenke H.G."/>
            <person name="Brambilla E."/>
            <person name="Klenk H.-P."/>
            <person name="Eisen J.A."/>
        </authorList>
    </citation>
    <scope>NUCLEOTIDE SEQUENCE [LARGE SCALE GENOMIC DNA]</scope>
    <source>
        <strain evidence="2">ATCC 33744 / DSM 2228 / GSL</strain>
    </source>
</reference>
<evidence type="ECO:0000313" key="2">
    <source>
        <dbReference type="Proteomes" id="UP000006866"/>
    </source>
</evidence>
<dbReference type="eggNOG" id="COG2968">
    <property type="taxonomic scope" value="Bacteria"/>
</dbReference>
<keyword evidence="2" id="KW-1185">Reference proteome</keyword>
<sequence length="259" mass="29477">MNRNTGMFLVFLALILLSVLVVNGLYFNSPVVEAPQNQTESVSQQKDNTNDHIATNLSINQEQEYDPDLVEVLIGFESQSKEQSEAVEENNQTVSKLMEILKAADLEKIETQGFRVYPTSKYDKEKEESIRYYVVNNQIKFSSKDLGELPVLLADLLDAGANRIINLNYDLENKEQVLEEVTNLALNSLKEKANFMATNLDKENYRIKEINLGTQNIYRSNSPMKTMLRSETLDQSSEVPLAEQKVNIRVSVSARIELY</sequence>
<dbReference type="EMBL" id="CP002175">
    <property type="protein sequence ID" value="ADO77087.1"/>
    <property type="molecule type" value="Genomic_DNA"/>
</dbReference>
<dbReference type="PATRIC" id="fig|572479.3.peg.942"/>
<dbReference type="STRING" id="572479.Hprae_0933"/>
<gene>
    <name evidence="1" type="ordered locus">Hprae_0933</name>
</gene>
<dbReference type="Pfam" id="PF04402">
    <property type="entry name" value="SIMPL"/>
    <property type="match status" value="1"/>
</dbReference>
<dbReference type="PANTHER" id="PTHR34387">
    <property type="entry name" value="SLR1258 PROTEIN"/>
    <property type="match status" value="1"/>
</dbReference>
<proteinExistence type="predicted"/>
<dbReference type="HOGENOM" id="CLU_1072699_0_0_9"/>
<dbReference type="GO" id="GO:0006974">
    <property type="term" value="P:DNA damage response"/>
    <property type="evidence" value="ECO:0007669"/>
    <property type="project" value="TreeGrafter"/>
</dbReference>
<dbReference type="InterPro" id="IPR052022">
    <property type="entry name" value="26kDa_periplasmic_antigen"/>
</dbReference>
<dbReference type="Proteomes" id="UP000006866">
    <property type="component" value="Chromosome"/>
</dbReference>
<dbReference type="OrthoDB" id="2111151at2"/>
<name>E3DRW3_HALPG</name>
<reference evidence="1 2" key="2">
    <citation type="journal article" date="2011" name="Stand. Genomic Sci.">
        <title>Complete genome sequence of the extremely halophilic Halanaerobium praevalens type strain (GSL).</title>
        <authorList>
            <person name="Ivanova N."/>
            <person name="Sikorski J."/>
            <person name="Chertkov O."/>
            <person name="Nolan M."/>
            <person name="Lucas S."/>
            <person name="Hammon N."/>
            <person name="Deshpande S."/>
            <person name="Cheng J.F."/>
            <person name="Tapia R."/>
            <person name="Han C."/>
            <person name="Goodwin L."/>
            <person name="Pitluck S."/>
            <person name="Huntemann M."/>
            <person name="Liolios K."/>
            <person name="Pagani I."/>
            <person name="Mavromatis K."/>
            <person name="Ovchinikova G."/>
            <person name="Pati A."/>
            <person name="Chen A."/>
            <person name="Palaniappan K."/>
            <person name="Land M."/>
            <person name="Hauser L."/>
            <person name="Brambilla E.M."/>
            <person name="Kannan K.P."/>
            <person name="Rohde M."/>
            <person name="Tindall B.J."/>
            <person name="Goker M."/>
            <person name="Detter J.C."/>
            <person name="Woyke T."/>
            <person name="Bristow J."/>
            <person name="Eisen J.A."/>
            <person name="Markowitz V."/>
            <person name="Hugenholtz P."/>
            <person name="Kyrpides N.C."/>
            <person name="Klenk H.P."/>
            <person name="Lapidus A."/>
        </authorList>
    </citation>
    <scope>NUCLEOTIDE SEQUENCE [LARGE SCALE GENOMIC DNA]</scope>
    <source>
        <strain evidence="2">ATCC 33744 / DSM 2228 / GSL</strain>
    </source>
</reference>
<accession>E3DRW3</accession>
<evidence type="ECO:0008006" key="3">
    <source>
        <dbReference type="Google" id="ProtNLM"/>
    </source>
</evidence>
<dbReference type="Gene3D" id="3.30.70.2970">
    <property type="entry name" value="Protein of unknown function (DUF541), domain 2"/>
    <property type="match status" value="1"/>
</dbReference>
<dbReference type="Gene3D" id="3.30.110.170">
    <property type="entry name" value="Protein of unknown function (DUF541), domain 1"/>
    <property type="match status" value="1"/>
</dbReference>
<evidence type="ECO:0000313" key="1">
    <source>
        <dbReference type="EMBL" id="ADO77087.1"/>
    </source>
</evidence>
<dbReference type="KEGG" id="hpk:Hprae_0933"/>